<dbReference type="InterPro" id="IPR032809">
    <property type="entry name" value="Put_HupE_UreJ"/>
</dbReference>
<reference evidence="2 3" key="1">
    <citation type="submission" date="2024-07" db="EMBL/GenBank/DDBJ databases">
        <title>Marimonas sp.nov., isolated from tidal-flat sediment.</title>
        <authorList>
            <person name="Jayan J.N."/>
            <person name="Lee S.S."/>
        </authorList>
    </citation>
    <scope>NUCLEOTIDE SEQUENCE [LARGE SCALE GENOMIC DNA]</scope>
    <source>
        <strain evidence="2 3">MJW-29</strain>
    </source>
</reference>
<dbReference type="RefSeq" id="WP_367879722.1">
    <property type="nucleotide sequence ID" value="NZ_JBFNXX010000028.1"/>
</dbReference>
<keyword evidence="1" id="KW-1133">Transmembrane helix</keyword>
<evidence type="ECO:0000256" key="1">
    <source>
        <dbReference type="SAM" id="Phobius"/>
    </source>
</evidence>
<gene>
    <name evidence="2" type="ORF">AB2B41_20665</name>
</gene>
<evidence type="ECO:0000313" key="2">
    <source>
        <dbReference type="EMBL" id="MEW9922025.1"/>
    </source>
</evidence>
<keyword evidence="3" id="KW-1185">Reference proteome</keyword>
<dbReference type="Pfam" id="PF13795">
    <property type="entry name" value="HupE_UreJ_2"/>
    <property type="match status" value="1"/>
</dbReference>
<evidence type="ECO:0000313" key="3">
    <source>
        <dbReference type="Proteomes" id="UP001556098"/>
    </source>
</evidence>
<feature type="transmembrane region" description="Helical" evidence="1">
    <location>
        <begin position="171"/>
        <end position="194"/>
    </location>
</feature>
<proteinExistence type="predicted"/>
<dbReference type="EMBL" id="JBFNXX010000028">
    <property type="protein sequence ID" value="MEW9922025.1"/>
    <property type="molecule type" value="Genomic_DNA"/>
</dbReference>
<comment type="caution">
    <text evidence="2">The sequence shown here is derived from an EMBL/GenBank/DDBJ whole genome shotgun (WGS) entry which is preliminary data.</text>
</comment>
<feature type="transmembrane region" description="Helical" evidence="1">
    <location>
        <begin position="200"/>
        <end position="219"/>
    </location>
</feature>
<accession>A0ABV3RSQ0</accession>
<protein>
    <submittedName>
        <fullName evidence="2">HupE/UreJ family protein</fullName>
    </submittedName>
</protein>
<sequence length="326" mass="35182">MIYLAGALGFANSSYGHALEPGYLALRPIEKEIYAVTWKMPAVGGRPMAIAARLPDNCDARTPAQPVWDGTAYVSRWTTTCPGGLVGGTIAIEGLSATQTDVLIRIQHTDDTEQTARLTPMSSSFTVKSVPGPFDIARTYLALGIEHILLGIDHLLFVLALLILVSGWRRLIWTITAFTAAHSITLAAATLGFVRVAQGPVEAVIALSIVFVAMEIVHTRQGRPGIAESRPWIVAFAFGLLHGFGFAGALADLGLPENDIPIALLLFNVGVEAGQLLFVTAVLTVMAIWQRLQAPWPQWGWRMPVYTIGSLAAYWTIERVASLVLV</sequence>
<keyword evidence="1" id="KW-0812">Transmembrane</keyword>
<feature type="transmembrane region" description="Helical" evidence="1">
    <location>
        <begin position="231"/>
        <end position="250"/>
    </location>
</feature>
<keyword evidence="1" id="KW-0472">Membrane</keyword>
<feature type="transmembrane region" description="Helical" evidence="1">
    <location>
        <begin position="262"/>
        <end position="287"/>
    </location>
</feature>
<dbReference type="Proteomes" id="UP001556098">
    <property type="component" value="Unassembled WGS sequence"/>
</dbReference>
<feature type="transmembrane region" description="Helical" evidence="1">
    <location>
        <begin position="140"/>
        <end position="164"/>
    </location>
</feature>
<name>A0ABV3RSQ0_9RHOB</name>
<organism evidence="2 3">
    <name type="scientific">Sulfitobacter sediminis</name>
    <dbReference type="NCBI Taxonomy" id="3234186"/>
    <lineage>
        <taxon>Bacteria</taxon>
        <taxon>Pseudomonadati</taxon>
        <taxon>Pseudomonadota</taxon>
        <taxon>Alphaproteobacteria</taxon>
        <taxon>Rhodobacterales</taxon>
        <taxon>Roseobacteraceae</taxon>
        <taxon>Sulfitobacter</taxon>
    </lineage>
</organism>